<evidence type="ECO:0000313" key="7">
    <source>
        <dbReference type="EMBL" id="TYI35540.1"/>
    </source>
</evidence>
<dbReference type="FunFam" id="1.25.40.570:FF:000005">
    <property type="entry name" value="26S proteasome regulatory subunit N7"/>
    <property type="match status" value="1"/>
</dbReference>
<evidence type="ECO:0000313" key="8">
    <source>
        <dbReference type="Proteomes" id="UP000322667"/>
    </source>
</evidence>
<dbReference type="SMART" id="SM00088">
    <property type="entry name" value="PINT"/>
    <property type="match status" value="1"/>
</dbReference>
<evidence type="ECO:0000256" key="2">
    <source>
        <dbReference type="ARBA" id="ARBA00005717"/>
    </source>
</evidence>
<reference evidence="7 8" key="1">
    <citation type="submission" date="2019-07" db="EMBL/GenBank/DDBJ databases">
        <title>WGS assembly of Gossypium tomentosum.</title>
        <authorList>
            <person name="Chen Z.J."/>
            <person name="Sreedasyam A."/>
            <person name="Ando A."/>
            <person name="Song Q."/>
            <person name="De L."/>
            <person name="Hulse-Kemp A."/>
            <person name="Ding M."/>
            <person name="Ye W."/>
            <person name="Kirkbride R."/>
            <person name="Jenkins J."/>
            <person name="Plott C."/>
            <person name="Lovell J."/>
            <person name="Lin Y.-M."/>
            <person name="Vaughn R."/>
            <person name="Liu B."/>
            <person name="Li W."/>
            <person name="Simpson S."/>
            <person name="Scheffler B."/>
            <person name="Saski C."/>
            <person name="Grover C."/>
            <person name="Hu G."/>
            <person name="Conover J."/>
            <person name="Carlson J."/>
            <person name="Shu S."/>
            <person name="Boston L."/>
            <person name="Williams M."/>
            <person name="Peterson D."/>
            <person name="Mcgee K."/>
            <person name="Jones D."/>
            <person name="Wendel J."/>
            <person name="Stelly D."/>
            <person name="Grimwood J."/>
            <person name="Schmutz J."/>
        </authorList>
    </citation>
    <scope>NUCLEOTIDE SEQUENCE [LARGE SCALE GENOMIC DNA]</scope>
    <source>
        <strain evidence="7">7179.01</strain>
    </source>
</reference>
<feature type="coiled-coil region" evidence="5">
    <location>
        <begin position="68"/>
        <end position="99"/>
    </location>
</feature>
<evidence type="ECO:0000259" key="6">
    <source>
        <dbReference type="PROSITE" id="PS50250"/>
    </source>
</evidence>
<dbReference type="Pfam" id="PF21154">
    <property type="entry name" value="RPN7_PSMD6_C"/>
    <property type="match status" value="1"/>
</dbReference>
<dbReference type="InterPro" id="IPR000717">
    <property type="entry name" value="PCI_dom"/>
</dbReference>
<comment type="similarity">
    <text evidence="2">Belongs to the proteasome subunit S10 family.</text>
</comment>
<keyword evidence="3" id="KW-0647">Proteasome</keyword>
<comment type="function">
    <text evidence="1">Acts as a regulatory subunit of the 26S proteasome which is involved in the ATP-dependent degradation of ubiquitinated proteins.</text>
</comment>
<dbReference type="InterPro" id="IPR036390">
    <property type="entry name" value="WH_DNA-bd_sf"/>
</dbReference>
<keyword evidence="8" id="KW-1185">Reference proteome</keyword>
<dbReference type="EMBL" id="CM017612">
    <property type="protein sequence ID" value="TYI35540.1"/>
    <property type="molecule type" value="Genomic_DNA"/>
</dbReference>
<dbReference type="InterPro" id="IPR045135">
    <property type="entry name" value="Rpn7_N"/>
</dbReference>
<dbReference type="SUPFAM" id="SSF46785">
    <property type="entry name" value="Winged helix' DNA-binding domain"/>
    <property type="match status" value="1"/>
</dbReference>
<dbReference type="GO" id="GO:0043161">
    <property type="term" value="P:proteasome-mediated ubiquitin-dependent protein catabolic process"/>
    <property type="evidence" value="ECO:0007669"/>
    <property type="project" value="TreeGrafter"/>
</dbReference>
<dbReference type="Proteomes" id="UP000322667">
    <property type="component" value="Chromosome A03"/>
</dbReference>
<dbReference type="Pfam" id="PF01399">
    <property type="entry name" value="PCI"/>
    <property type="match status" value="1"/>
</dbReference>
<evidence type="ECO:0000256" key="1">
    <source>
        <dbReference type="ARBA" id="ARBA00002187"/>
    </source>
</evidence>
<dbReference type="AlphaFoldDB" id="A0A5D2R706"/>
<dbReference type="GO" id="GO:0000502">
    <property type="term" value="C:proteasome complex"/>
    <property type="evidence" value="ECO:0007669"/>
    <property type="project" value="UniProtKB-KW"/>
</dbReference>
<evidence type="ECO:0000256" key="5">
    <source>
        <dbReference type="SAM" id="Coils"/>
    </source>
</evidence>
<dbReference type="PROSITE" id="PS50250">
    <property type="entry name" value="PCI"/>
    <property type="match status" value="1"/>
</dbReference>
<organism evidence="7 8">
    <name type="scientific">Gossypium tomentosum</name>
    <name type="common">Hawaiian cotton</name>
    <name type="synonym">Gossypium sandvicense</name>
    <dbReference type="NCBI Taxonomy" id="34277"/>
    <lineage>
        <taxon>Eukaryota</taxon>
        <taxon>Viridiplantae</taxon>
        <taxon>Streptophyta</taxon>
        <taxon>Embryophyta</taxon>
        <taxon>Tracheophyta</taxon>
        <taxon>Spermatophyta</taxon>
        <taxon>Magnoliopsida</taxon>
        <taxon>eudicotyledons</taxon>
        <taxon>Gunneridae</taxon>
        <taxon>Pentapetalae</taxon>
        <taxon>rosids</taxon>
        <taxon>malvids</taxon>
        <taxon>Malvales</taxon>
        <taxon>Malvaceae</taxon>
        <taxon>Malvoideae</taxon>
        <taxon>Gossypium</taxon>
    </lineage>
</organism>
<protein>
    <recommendedName>
        <fullName evidence="4">26S proteasome regulatory subunit RPN7</fullName>
    </recommendedName>
</protein>
<evidence type="ECO:0000256" key="4">
    <source>
        <dbReference type="ARBA" id="ARBA00075096"/>
    </source>
</evidence>
<sequence length="387" mass="44616">MDTQDGTQQSQQLILAHNVFLLKHPDVSDIEKVRLRDEVLNSVQSNDMTSYYETLVTDEVLELDQSLLESMRAKNEEEIKKLDEKIADAEENLGESEVREAHLAKSLYYIRIGEKEKALEQLKLTESKTVAVGQKMDLVFYTLQIGLFYMDFDLISKSIDKAKNLFEGGGDWERKNRLKVYEGLYCMSTRNFKKAANLFLDSISTFTTYELFPYDAFIFYTVLTSIISLDRVSLKQKVVDAPEILTVIGKIPHLSEFLNSLYDCQYKSFFLAFAGLTEQIKLDRYLHPHFRFYMREVRTVVYSQFLESYKSVTTEAMAKAFGVTVEFIDMELSRFIAAGKLHCKIDKVAGVLETNRPDAKNALYQATIKQGDFLLNRIQKLSRVIDL</sequence>
<dbReference type="InterPro" id="IPR019585">
    <property type="entry name" value="Rpn7/CSN1"/>
</dbReference>
<evidence type="ECO:0000256" key="3">
    <source>
        <dbReference type="ARBA" id="ARBA00022942"/>
    </source>
</evidence>
<feature type="domain" description="PCI" evidence="6">
    <location>
        <begin position="191"/>
        <end position="359"/>
    </location>
</feature>
<proteinExistence type="inferred from homology"/>
<gene>
    <name evidence="7" type="ORF">ES332_A03G082700v1</name>
</gene>
<keyword evidence="5" id="KW-0175">Coiled coil</keyword>
<dbReference type="Gene3D" id="1.25.40.570">
    <property type="match status" value="1"/>
</dbReference>
<accession>A0A5D2R706</accession>
<dbReference type="InterPro" id="IPR049549">
    <property type="entry name" value="RPN7_PSMD6_C"/>
</dbReference>
<dbReference type="PANTHER" id="PTHR14145:SF1">
    <property type="entry name" value="26S PROTEASOME NON-ATPASE REGULATORY SUBUNIT 6"/>
    <property type="match status" value="1"/>
</dbReference>
<dbReference type="Pfam" id="PF10602">
    <property type="entry name" value="RPN7"/>
    <property type="match status" value="1"/>
</dbReference>
<name>A0A5D2R706_GOSTO</name>
<dbReference type="PANTHER" id="PTHR14145">
    <property type="entry name" value="26S PROTESOME SUBUNIT 6"/>
    <property type="match status" value="1"/>
</dbReference>